<dbReference type="InterPro" id="IPR003688">
    <property type="entry name" value="TraG/VirD4"/>
</dbReference>
<dbReference type="GO" id="GO:0005886">
    <property type="term" value="C:plasma membrane"/>
    <property type="evidence" value="ECO:0007669"/>
    <property type="project" value="UniProtKB-SubCell"/>
</dbReference>
<comment type="subcellular location">
    <subcellularLocation>
        <location evidence="1">Cell membrane</location>
        <topology evidence="1">Multi-pass membrane protein</topology>
    </subcellularLocation>
</comment>
<feature type="compositionally biased region" description="Basic and acidic residues" evidence="7">
    <location>
        <begin position="575"/>
        <end position="592"/>
    </location>
</feature>
<evidence type="ECO:0000313" key="9">
    <source>
        <dbReference type="EMBL" id="EOP78674.1"/>
    </source>
</evidence>
<evidence type="ECO:0000256" key="1">
    <source>
        <dbReference type="ARBA" id="ARBA00004651"/>
    </source>
</evidence>
<protein>
    <submittedName>
        <fullName evidence="9">Uncharacterized protein</fullName>
    </submittedName>
</protein>
<dbReference type="PANTHER" id="PTHR37937">
    <property type="entry name" value="CONJUGATIVE TRANSFER: DNA TRANSPORT"/>
    <property type="match status" value="1"/>
</dbReference>
<dbReference type="Gene3D" id="3.40.50.300">
    <property type="entry name" value="P-loop containing nucleotide triphosphate hydrolases"/>
    <property type="match status" value="2"/>
</dbReference>
<evidence type="ECO:0000256" key="3">
    <source>
        <dbReference type="ARBA" id="ARBA00022475"/>
    </source>
</evidence>
<sequence length="765" mass="87146">MSMKEKPLADSRKTFWLSVGMIFSFCLLIDYVVAFGLRMIDFLLEYKDELMELPDGTAKDFAVSYLTSPIETVSFALGLELYQYAQLILLGIFAYTTFQTWRKLKPHTVEDASEYGGLGSASLSDEVTIFDEIDITDDRKEEGTVLAVYNDKLMIHKEDSFLNRHVCVIGGSGSGKTKCYILNNVVNTKNKSIVVSDPKGEIYELTSREKREQGYEVYLINFSNMALSDMYNSIDYVGLDEDAEKFATTLVLGGEEGPQSGDSFWQEQAVSLITAGILYVRENLPKEQHSMEHVYNLLTEPSEKELKNLFANLEEESSARIAFGVVKNATDKTWGGIVSNAAKAMKLWKLKSVRTFSKYSSFKLADIGKRKIALYVVIPLADRTYRALINTFFAQLFQELCAYADKNHNTLDIPVRFLLDEFANIGKMPDFAERLSTVRSYGMEVSIIAQSIGQLMDRYGEKQTGEIMSNCDTTLFLGTNDLDTAKYFSERLGVTTKRLRNDSQTPGEFDSNQQAYTYVQRPLKTPDELLNQMKNNDCYVFQRGRLPIHAQKAWVANWFADQVGEKANMGWHLKEKSAESSIPKEEKSKETVDSSFVSEDEKQEDNQDESQASVPSEGEVQETTETPESEKQKEEQKTEETVSLPITVKRELWGDEVLQPVQVEKKNGRIHASYTMELEAEEEGEEGVQFLVQKNPACMMTDIEFVPHHDVKETEEQFLIQVKEAIQHITLSLIYKEQKRDFSPVEHIEEKEAQRRKEQKEKAEV</sequence>
<evidence type="ECO:0000256" key="5">
    <source>
        <dbReference type="ARBA" id="ARBA00022989"/>
    </source>
</evidence>
<dbReference type="PANTHER" id="PTHR37937:SF1">
    <property type="entry name" value="CONJUGATIVE TRANSFER: DNA TRANSPORT"/>
    <property type="match status" value="1"/>
</dbReference>
<proteinExistence type="inferred from homology"/>
<dbReference type="RefSeq" id="WP_016099656.1">
    <property type="nucleotide sequence ID" value="NZ_KB976549.1"/>
</dbReference>
<feature type="region of interest" description="Disordered" evidence="7">
    <location>
        <begin position="745"/>
        <end position="765"/>
    </location>
</feature>
<dbReference type="AlphaFoldDB" id="A0A9W5QMY0"/>
<evidence type="ECO:0000256" key="6">
    <source>
        <dbReference type="ARBA" id="ARBA00023136"/>
    </source>
</evidence>
<dbReference type="Proteomes" id="UP000014009">
    <property type="component" value="Unassembled WGS sequence"/>
</dbReference>
<keyword evidence="3" id="KW-1003">Cell membrane</keyword>
<feature type="region of interest" description="Disordered" evidence="7">
    <location>
        <begin position="575"/>
        <end position="643"/>
    </location>
</feature>
<feature type="compositionally biased region" description="Basic and acidic residues" evidence="7">
    <location>
        <begin position="628"/>
        <end position="640"/>
    </location>
</feature>
<evidence type="ECO:0000256" key="8">
    <source>
        <dbReference type="SAM" id="Phobius"/>
    </source>
</evidence>
<feature type="transmembrane region" description="Helical" evidence="8">
    <location>
        <begin position="81"/>
        <end position="98"/>
    </location>
</feature>
<feature type="transmembrane region" description="Helical" evidence="8">
    <location>
        <begin position="15"/>
        <end position="37"/>
    </location>
</feature>
<evidence type="ECO:0000256" key="4">
    <source>
        <dbReference type="ARBA" id="ARBA00022692"/>
    </source>
</evidence>
<name>A0A9W5QMY0_BACCE</name>
<gene>
    <name evidence="9" type="ORF">IGM_06625</name>
</gene>
<accession>A0A9W5QMY0</accession>
<evidence type="ECO:0000256" key="7">
    <source>
        <dbReference type="SAM" id="MobiDB-lite"/>
    </source>
</evidence>
<keyword evidence="6 8" id="KW-0472">Membrane</keyword>
<dbReference type="CDD" id="cd01127">
    <property type="entry name" value="TrwB_TraG_TraD_VirD4"/>
    <property type="match status" value="1"/>
</dbReference>
<evidence type="ECO:0000256" key="2">
    <source>
        <dbReference type="ARBA" id="ARBA00008806"/>
    </source>
</evidence>
<dbReference type="InterPro" id="IPR051539">
    <property type="entry name" value="T4SS-coupling_protein"/>
</dbReference>
<dbReference type="SUPFAM" id="SSF52540">
    <property type="entry name" value="P-loop containing nucleoside triphosphate hydrolases"/>
    <property type="match status" value="1"/>
</dbReference>
<comment type="caution">
    <text evidence="9">The sequence shown here is derived from an EMBL/GenBank/DDBJ whole genome shotgun (WGS) entry which is preliminary data.</text>
</comment>
<keyword evidence="4 8" id="KW-0812">Transmembrane</keyword>
<evidence type="ECO:0000313" key="10">
    <source>
        <dbReference type="Proteomes" id="UP000014009"/>
    </source>
</evidence>
<keyword evidence="5 8" id="KW-1133">Transmembrane helix</keyword>
<reference evidence="9 10" key="1">
    <citation type="submission" date="2012-12" db="EMBL/GenBank/DDBJ databases">
        <title>The Genome Sequence of Bacillus cereus HuB4-4.</title>
        <authorList>
            <consortium name="The Broad Institute Genome Sequencing Platform"/>
            <consortium name="The Broad Institute Genome Sequencing Center for Infectious Disease"/>
            <person name="Feldgarden M."/>
            <person name="Van der Auwera G.A."/>
            <person name="Mahillon J."/>
            <person name="Duprez V."/>
            <person name="Timmery S."/>
            <person name="Mattelet C."/>
            <person name="Dierick K."/>
            <person name="Sun M."/>
            <person name="Yu Z."/>
            <person name="Zhu L."/>
            <person name="Hu X."/>
            <person name="Shank E.B."/>
            <person name="Swiecicka I."/>
            <person name="Hansen B.M."/>
            <person name="Andrup L."/>
            <person name="Walker B."/>
            <person name="Young S.K."/>
            <person name="Zeng Q."/>
            <person name="Gargeya S."/>
            <person name="Fitzgerald M."/>
            <person name="Haas B."/>
            <person name="Abouelleil A."/>
            <person name="Alvarado L."/>
            <person name="Arachchi H.M."/>
            <person name="Berlin A.M."/>
            <person name="Chapman S.B."/>
            <person name="Dewar J."/>
            <person name="Goldberg J."/>
            <person name="Griggs A."/>
            <person name="Gujja S."/>
            <person name="Hansen M."/>
            <person name="Howarth C."/>
            <person name="Imamovic A."/>
            <person name="Larimer J."/>
            <person name="McCowan C."/>
            <person name="Murphy C."/>
            <person name="Neiman D."/>
            <person name="Pearson M."/>
            <person name="Priest M."/>
            <person name="Roberts A."/>
            <person name="Saif S."/>
            <person name="Shea T."/>
            <person name="Sisk P."/>
            <person name="Sykes S."/>
            <person name="Wortman J."/>
            <person name="Nusbaum C."/>
            <person name="Birren B."/>
        </authorList>
    </citation>
    <scope>NUCLEOTIDE SEQUENCE [LARGE SCALE GENOMIC DNA]</scope>
    <source>
        <strain evidence="9 10">HuB4-4</strain>
    </source>
</reference>
<dbReference type="NCBIfam" id="NF045973">
    <property type="entry name" value="conju_CD1115"/>
    <property type="match status" value="1"/>
</dbReference>
<dbReference type="EMBL" id="AHEF01000105">
    <property type="protein sequence ID" value="EOP78674.1"/>
    <property type="molecule type" value="Genomic_DNA"/>
</dbReference>
<dbReference type="Pfam" id="PF02534">
    <property type="entry name" value="T4SS-DNA_transf"/>
    <property type="match status" value="1"/>
</dbReference>
<dbReference type="InterPro" id="IPR027417">
    <property type="entry name" value="P-loop_NTPase"/>
</dbReference>
<organism evidence="9 10">
    <name type="scientific">Bacillus cereus HuB4-4</name>
    <dbReference type="NCBI Taxonomy" id="1053211"/>
    <lineage>
        <taxon>Bacteria</taxon>
        <taxon>Bacillati</taxon>
        <taxon>Bacillota</taxon>
        <taxon>Bacilli</taxon>
        <taxon>Bacillales</taxon>
        <taxon>Bacillaceae</taxon>
        <taxon>Bacillus</taxon>
        <taxon>Bacillus cereus group</taxon>
    </lineage>
</organism>
<comment type="similarity">
    <text evidence="2">Belongs to the VirD4/TraG family.</text>
</comment>